<dbReference type="EMBL" id="NJEU01000748">
    <property type="protein sequence ID" value="PHH70864.1"/>
    <property type="molecule type" value="Genomic_DNA"/>
</dbReference>
<dbReference type="InterPro" id="IPR011989">
    <property type="entry name" value="ARM-like"/>
</dbReference>
<dbReference type="SUPFAM" id="SSF48371">
    <property type="entry name" value="ARM repeat"/>
    <property type="match status" value="1"/>
</dbReference>
<organism evidence="2 3">
    <name type="scientific">Ophiocordyceps australis</name>
    <dbReference type="NCBI Taxonomy" id="1399860"/>
    <lineage>
        <taxon>Eukaryota</taxon>
        <taxon>Fungi</taxon>
        <taxon>Dikarya</taxon>
        <taxon>Ascomycota</taxon>
        <taxon>Pezizomycotina</taxon>
        <taxon>Sordariomycetes</taxon>
        <taxon>Hypocreomycetidae</taxon>
        <taxon>Hypocreales</taxon>
        <taxon>Ophiocordycipitaceae</taxon>
        <taxon>Ophiocordyceps</taxon>
    </lineage>
</organism>
<comment type="caution">
    <text evidence="2">The sequence shown here is derived from an EMBL/GenBank/DDBJ whole genome shotgun (WGS) entry which is preliminary data.</text>
</comment>
<reference evidence="2 3" key="1">
    <citation type="submission" date="2017-06" db="EMBL/GenBank/DDBJ databases">
        <title>Ant-infecting Ophiocordyceps genomes reveal a high diversity of potential behavioral manipulation genes and a possible major role for enterotoxins.</title>
        <authorList>
            <person name="De Bekker C."/>
            <person name="Evans H.C."/>
            <person name="Brachmann A."/>
            <person name="Hughes D.P."/>
        </authorList>
    </citation>
    <scope>NUCLEOTIDE SEQUENCE [LARGE SCALE GENOMIC DNA]</scope>
    <source>
        <strain evidence="2 3">1348a</strain>
    </source>
</reference>
<dbReference type="OrthoDB" id="360653at2759"/>
<sequence length="378" mass="42426">MPSKSSGRIAKVRNVKNATPHNKNHRWESFSTKITKFSSLQPLRRVRRHDLESEDVSTTTSYLQNGLAKWSELNISLQFCAFKRQLLPMSESLPQILHFEHGIMDLLAQHISLQDKNSLEPLLDLLTAFAHDLGVRFEKYFARSLDLLLAIVGKPQDVEVIEWSFAALAFLFKYLSKLLVPDLRPTFDLLAPLLGKSRHAPHIARFAAQAMSFLIRKAATPSHRETALVPLVEHVRSSLCSMVEDRQFTLYRDGLMTMFAEAIKGTNRTIHSAGSAIMTTLIAAVPEEESCLAREATWLDLVCGVLTSAIHHADVDTFSGIVDDVLDAVQAKREGIQQDALQWQLVPSVRILSVLSGVRQGSRISNWNRTSRIFYGDA</sequence>
<keyword evidence="3" id="KW-1185">Reference proteome</keyword>
<dbReference type="Proteomes" id="UP000224854">
    <property type="component" value="Unassembled WGS sequence"/>
</dbReference>
<dbReference type="InterPro" id="IPR016024">
    <property type="entry name" value="ARM-type_fold"/>
</dbReference>
<gene>
    <name evidence="2" type="ORF">CDD82_6877</name>
</gene>
<dbReference type="PANTHER" id="PTHR17695">
    <property type="entry name" value="SMALL SUBUNIT PROCESSOME COMPONENT 20 HOMOLOG"/>
    <property type="match status" value="1"/>
</dbReference>
<feature type="region of interest" description="Disordered" evidence="1">
    <location>
        <begin position="1"/>
        <end position="24"/>
    </location>
</feature>
<dbReference type="GO" id="GO:0030686">
    <property type="term" value="C:90S preribosome"/>
    <property type="evidence" value="ECO:0007669"/>
    <property type="project" value="TreeGrafter"/>
</dbReference>
<dbReference type="PANTHER" id="PTHR17695:SF11">
    <property type="entry name" value="SMALL SUBUNIT PROCESSOME COMPONENT 20 HOMOLOG"/>
    <property type="match status" value="1"/>
</dbReference>
<dbReference type="Gene3D" id="1.25.10.10">
    <property type="entry name" value="Leucine-rich Repeat Variant"/>
    <property type="match status" value="1"/>
</dbReference>
<dbReference type="InterPro" id="IPR052575">
    <property type="entry name" value="SSU_processome_comp_20"/>
</dbReference>
<dbReference type="AlphaFoldDB" id="A0A2C5YV15"/>
<evidence type="ECO:0000256" key="1">
    <source>
        <dbReference type="SAM" id="MobiDB-lite"/>
    </source>
</evidence>
<protein>
    <submittedName>
        <fullName evidence="2">Uncharacterized protein</fullName>
    </submittedName>
</protein>
<evidence type="ECO:0000313" key="2">
    <source>
        <dbReference type="EMBL" id="PHH70864.1"/>
    </source>
</evidence>
<accession>A0A2C5YV15</accession>
<proteinExistence type="predicted"/>
<evidence type="ECO:0000313" key="3">
    <source>
        <dbReference type="Proteomes" id="UP000224854"/>
    </source>
</evidence>
<dbReference type="GO" id="GO:0032040">
    <property type="term" value="C:small-subunit processome"/>
    <property type="evidence" value="ECO:0007669"/>
    <property type="project" value="TreeGrafter"/>
</dbReference>
<name>A0A2C5YV15_9HYPO</name>